<evidence type="ECO:0000313" key="1">
    <source>
        <dbReference type="EMBL" id="CAI07813.1"/>
    </source>
</evidence>
<dbReference type="HOGENOM" id="CLU_3131731_0_0_4"/>
<dbReference type="EMBL" id="CR555306">
    <property type="protein sequence ID" value="CAI07813.1"/>
    <property type="molecule type" value="Genomic_DNA"/>
</dbReference>
<gene>
    <name evidence="1" type="ORF">ebA2997</name>
</gene>
<dbReference type="AlphaFoldDB" id="Q5P4F0"/>
<keyword evidence="2" id="KW-1185">Reference proteome</keyword>
<dbReference type="KEGG" id="eba:ebA2997"/>
<dbReference type="STRING" id="76114.ebA2997"/>
<evidence type="ECO:0000313" key="2">
    <source>
        <dbReference type="Proteomes" id="UP000006552"/>
    </source>
</evidence>
<dbReference type="Proteomes" id="UP000006552">
    <property type="component" value="Chromosome"/>
</dbReference>
<accession>Q5P4F0</accession>
<organism evidence="1 2">
    <name type="scientific">Aromatoleum aromaticum (strain DSM 19018 / LMG 30748 / EbN1)</name>
    <name type="common">Azoarcus sp. (strain EbN1)</name>
    <dbReference type="NCBI Taxonomy" id="76114"/>
    <lineage>
        <taxon>Bacteria</taxon>
        <taxon>Pseudomonadati</taxon>
        <taxon>Pseudomonadota</taxon>
        <taxon>Betaproteobacteria</taxon>
        <taxon>Rhodocyclales</taxon>
        <taxon>Rhodocyclaceae</taxon>
        <taxon>Aromatoleum</taxon>
    </lineage>
</organism>
<protein>
    <submittedName>
        <fullName evidence="1">Uncharacterized protein</fullName>
    </submittedName>
</protein>
<reference evidence="1 2" key="1">
    <citation type="journal article" date="2005" name="Arch. Microbiol.">
        <title>The genome sequence of an anaerobic aromatic-degrading denitrifying bacterium, strain EbN1.</title>
        <authorList>
            <person name="Rabus R."/>
            <person name="Kube M."/>
            <person name="Heider J."/>
            <person name="Beck A."/>
            <person name="Heitmann K."/>
            <person name="Widdel F."/>
            <person name="Reinhardt R."/>
        </authorList>
    </citation>
    <scope>NUCLEOTIDE SEQUENCE [LARGE SCALE GENOMIC DNA]</scope>
    <source>
        <strain evidence="1 2">EbN1</strain>
    </source>
</reference>
<proteinExistence type="predicted"/>
<sequence>MRARQRSIFVRARLQMKRSSACSAPETRPFQGCRRLCRDDAERNFSRPG</sequence>
<name>Q5P4F0_AROAE</name>